<dbReference type="AlphaFoldDB" id="A0A645ITP6"/>
<name>A0A645ITP6_9ZZZZ</name>
<gene>
    <name evidence="1" type="ORF">SDC9_202455</name>
</gene>
<sequence length="39" mass="4660">MNRNDNGQNHYGKERLFQWEIKPCKAVAHEPAHKSLQKR</sequence>
<dbReference type="EMBL" id="VSSQ01123343">
    <property type="protein sequence ID" value="MPN54778.1"/>
    <property type="molecule type" value="Genomic_DNA"/>
</dbReference>
<accession>A0A645ITP6</accession>
<evidence type="ECO:0000313" key="1">
    <source>
        <dbReference type="EMBL" id="MPN54778.1"/>
    </source>
</evidence>
<organism evidence="1">
    <name type="scientific">bioreactor metagenome</name>
    <dbReference type="NCBI Taxonomy" id="1076179"/>
    <lineage>
        <taxon>unclassified sequences</taxon>
        <taxon>metagenomes</taxon>
        <taxon>ecological metagenomes</taxon>
    </lineage>
</organism>
<proteinExistence type="predicted"/>
<comment type="caution">
    <text evidence="1">The sequence shown here is derived from an EMBL/GenBank/DDBJ whole genome shotgun (WGS) entry which is preliminary data.</text>
</comment>
<reference evidence="1" key="1">
    <citation type="submission" date="2019-08" db="EMBL/GenBank/DDBJ databases">
        <authorList>
            <person name="Kucharzyk K."/>
            <person name="Murdoch R.W."/>
            <person name="Higgins S."/>
            <person name="Loffler F."/>
        </authorList>
    </citation>
    <scope>NUCLEOTIDE SEQUENCE</scope>
</reference>
<protein>
    <submittedName>
        <fullName evidence="1">Uncharacterized protein</fullName>
    </submittedName>
</protein>